<dbReference type="AlphaFoldDB" id="A0A1M4VZV4"/>
<sequence length="347" mass="39305">MKARLVIICIFLLIASGTVLLNSCHKTPLSYYRPTPINFITPSGFPIPVYNFQNNPITEESFLLGRKLFYDGRLSLDGHFPCSSCHQQVAAFTTYEHDRSHGYNNSHTLRNAPGLANLAWYPVYKWDGSASNLEDISLAHITAPNEMAESMNGIIAKLKYDTAYQRMFQAAYGAPEVTQVGILKALSQFVINLVSSNSKYDKVKRGEASFSTQEQNGYTIFQNKCNSCHTEPLFTDFSFRNVGFEIEPFLKDFGRMRVTGDPKDSLKFRVPSLRNVDFTSYYLHDGRLSAMRMMLEHYRNGITSSPTLDPLLSNGITLTDTEENDIIAFLRTLSDSSFINNPRYREP</sequence>
<keyword evidence="2 8" id="KW-0349">Heme</keyword>
<feature type="binding site" description="covalent" evidence="8">
    <location>
        <position position="82"/>
    </location>
    <ligand>
        <name>heme c</name>
        <dbReference type="ChEBI" id="CHEBI:61717"/>
        <label>1</label>
    </ligand>
</feature>
<evidence type="ECO:0000313" key="11">
    <source>
        <dbReference type="EMBL" id="SHE74252.1"/>
    </source>
</evidence>
<dbReference type="GO" id="GO:0020037">
    <property type="term" value="F:heme binding"/>
    <property type="evidence" value="ECO:0007669"/>
    <property type="project" value="InterPro"/>
</dbReference>
<evidence type="ECO:0000256" key="4">
    <source>
        <dbReference type="ARBA" id="ARBA00022729"/>
    </source>
</evidence>
<dbReference type="SUPFAM" id="SSF46626">
    <property type="entry name" value="Cytochrome c"/>
    <property type="match status" value="2"/>
</dbReference>
<dbReference type="Proteomes" id="UP000184048">
    <property type="component" value="Unassembled WGS sequence"/>
</dbReference>
<feature type="binding site" description="axial binding residue" evidence="9">
    <location>
        <position position="229"/>
    </location>
    <ligand>
        <name>heme c</name>
        <dbReference type="ChEBI" id="CHEBI:61717"/>
        <label>2</label>
    </ligand>
    <ligandPart>
        <name>Fe</name>
        <dbReference type="ChEBI" id="CHEBI:18248"/>
    </ligandPart>
</feature>
<evidence type="ECO:0000256" key="5">
    <source>
        <dbReference type="ARBA" id="ARBA00022764"/>
    </source>
</evidence>
<keyword evidence="11" id="KW-0575">Peroxidase</keyword>
<feature type="binding site" description="covalent" evidence="8">
    <location>
        <position position="85"/>
    </location>
    <ligand>
        <name>heme c</name>
        <dbReference type="ChEBI" id="CHEBI:61717"/>
        <label>1</label>
    </ligand>
</feature>
<evidence type="ECO:0000256" key="9">
    <source>
        <dbReference type="PIRSR" id="PIRSR000294-2"/>
    </source>
</evidence>
<dbReference type="InterPro" id="IPR051395">
    <property type="entry name" value="Cytochrome_c_Peroxidase/MauG"/>
</dbReference>
<accession>A0A1M4VZV4</accession>
<keyword evidence="12" id="KW-1185">Reference proteome</keyword>
<dbReference type="Gene3D" id="1.10.760.10">
    <property type="entry name" value="Cytochrome c-like domain"/>
    <property type="match status" value="2"/>
</dbReference>
<feature type="binding site" description="covalent" evidence="8">
    <location>
        <position position="228"/>
    </location>
    <ligand>
        <name>heme c</name>
        <dbReference type="ChEBI" id="CHEBI:61717"/>
        <label>2</label>
    </ligand>
</feature>
<protein>
    <submittedName>
        <fullName evidence="11">Cytochrome c peroxidase</fullName>
    </submittedName>
</protein>
<dbReference type="OrthoDB" id="9805202at2"/>
<name>A0A1M4VZV4_9BACT</name>
<evidence type="ECO:0000256" key="6">
    <source>
        <dbReference type="ARBA" id="ARBA00023002"/>
    </source>
</evidence>
<dbReference type="RefSeq" id="WP_072834154.1">
    <property type="nucleotide sequence ID" value="NZ_FQUU01000003.1"/>
</dbReference>
<dbReference type="PROSITE" id="PS51007">
    <property type="entry name" value="CYTC"/>
    <property type="match status" value="1"/>
</dbReference>
<organism evidence="11 12">
    <name type="scientific">Flavisolibacter ginsengisoli DSM 18119</name>
    <dbReference type="NCBI Taxonomy" id="1121884"/>
    <lineage>
        <taxon>Bacteria</taxon>
        <taxon>Pseudomonadati</taxon>
        <taxon>Bacteroidota</taxon>
        <taxon>Chitinophagia</taxon>
        <taxon>Chitinophagales</taxon>
        <taxon>Chitinophagaceae</taxon>
        <taxon>Flavisolibacter</taxon>
    </lineage>
</organism>
<evidence type="ECO:0000256" key="8">
    <source>
        <dbReference type="PIRSR" id="PIRSR000294-1"/>
    </source>
</evidence>
<evidence type="ECO:0000256" key="2">
    <source>
        <dbReference type="ARBA" id="ARBA00022617"/>
    </source>
</evidence>
<keyword evidence="3 9" id="KW-0479">Metal-binding</keyword>
<keyword evidence="4" id="KW-0732">Signal</keyword>
<comment type="subcellular location">
    <subcellularLocation>
        <location evidence="1">Periplasm</location>
    </subcellularLocation>
</comment>
<feature type="domain" description="Cytochrome c" evidence="10">
    <location>
        <begin position="212"/>
        <end position="334"/>
    </location>
</feature>
<dbReference type="InterPro" id="IPR026259">
    <property type="entry name" value="MauG/Cytc_peroxidase"/>
</dbReference>
<dbReference type="GO" id="GO:0004130">
    <property type="term" value="F:cytochrome-c peroxidase activity"/>
    <property type="evidence" value="ECO:0007669"/>
    <property type="project" value="TreeGrafter"/>
</dbReference>
<dbReference type="STRING" id="1121884.SAMN02745131_01027"/>
<feature type="binding site" description="axial binding residue" evidence="9">
    <location>
        <position position="86"/>
    </location>
    <ligand>
        <name>heme c</name>
        <dbReference type="ChEBI" id="CHEBI:61717"/>
        <label>1</label>
    </ligand>
    <ligandPart>
        <name>Fe</name>
        <dbReference type="ChEBI" id="CHEBI:18248"/>
    </ligandPart>
</feature>
<reference evidence="11 12" key="1">
    <citation type="submission" date="2016-11" db="EMBL/GenBank/DDBJ databases">
        <authorList>
            <person name="Jaros S."/>
            <person name="Januszkiewicz K."/>
            <person name="Wedrychowicz H."/>
        </authorList>
    </citation>
    <scope>NUCLEOTIDE SEQUENCE [LARGE SCALE GENOMIC DNA]</scope>
    <source>
        <strain evidence="11 12">DSM 18119</strain>
    </source>
</reference>
<dbReference type="InterPro" id="IPR036909">
    <property type="entry name" value="Cyt_c-like_dom_sf"/>
</dbReference>
<dbReference type="EMBL" id="FQUU01000003">
    <property type="protein sequence ID" value="SHE74252.1"/>
    <property type="molecule type" value="Genomic_DNA"/>
</dbReference>
<proteinExistence type="predicted"/>
<evidence type="ECO:0000259" key="10">
    <source>
        <dbReference type="PROSITE" id="PS51007"/>
    </source>
</evidence>
<dbReference type="GO" id="GO:0009055">
    <property type="term" value="F:electron transfer activity"/>
    <property type="evidence" value="ECO:0007669"/>
    <property type="project" value="InterPro"/>
</dbReference>
<evidence type="ECO:0000256" key="1">
    <source>
        <dbReference type="ARBA" id="ARBA00004418"/>
    </source>
</evidence>
<gene>
    <name evidence="11" type="ORF">SAMN02745131_01027</name>
</gene>
<keyword evidence="6" id="KW-0560">Oxidoreductase</keyword>
<dbReference type="InterPro" id="IPR009056">
    <property type="entry name" value="Cyt_c-like_dom"/>
</dbReference>
<dbReference type="PIRSF" id="PIRSF000294">
    <property type="entry name" value="Cytochrome-c_peroxidase"/>
    <property type="match status" value="1"/>
</dbReference>
<dbReference type="InterPro" id="IPR004852">
    <property type="entry name" value="Di-haem_cyt_c_peroxidsae"/>
</dbReference>
<evidence type="ECO:0000256" key="7">
    <source>
        <dbReference type="ARBA" id="ARBA00023004"/>
    </source>
</evidence>
<feature type="binding site" description="covalent" evidence="8">
    <location>
        <position position="225"/>
    </location>
    <ligand>
        <name>heme c</name>
        <dbReference type="ChEBI" id="CHEBI:61717"/>
        <label>2</label>
    </ligand>
</feature>
<evidence type="ECO:0000256" key="3">
    <source>
        <dbReference type="ARBA" id="ARBA00022723"/>
    </source>
</evidence>
<dbReference type="GO" id="GO:0042597">
    <property type="term" value="C:periplasmic space"/>
    <property type="evidence" value="ECO:0007669"/>
    <property type="project" value="UniProtKB-SubCell"/>
</dbReference>
<dbReference type="Pfam" id="PF03150">
    <property type="entry name" value="CCP_MauG"/>
    <property type="match status" value="1"/>
</dbReference>
<keyword evidence="7 9" id="KW-0408">Iron</keyword>
<dbReference type="GO" id="GO:0046872">
    <property type="term" value="F:metal ion binding"/>
    <property type="evidence" value="ECO:0007669"/>
    <property type="project" value="UniProtKB-KW"/>
</dbReference>
<comment type="PTM">
    <text evidence="8">Binds 2 heme groups per subunit.</text>
</comment>
<evidence type="ECO:0000313" key="12">
    <source>
        <dbReference type="Proteomes" id="UP000184048"/>
    </source>
</evidence>
<comment type="cofactor">
    <cofactor evidence="8">
        <name>heme</name>
        <dbReference type="ChEBI" id="CHEBI:30413"/>
    </cofactor>
    <text evidence="8">Binds 2 heme groups.</text>
</comment>
<dbReference type="PANTHER" id="PTHR30600">
    <property type="entry name" value="CYTOCHROME C PEROXIDASE-RELATED"/>
    <property type="match status" value="1"/>
</dbReference>
<keyword evidence="5" id="KW-0574">Periplasm</keyword>